<dbReference type="AlphaFoldDB" id="A0A0H3DFE9"/>
<dbReference type="GO" id="GO:0015074">
    <property type="term" value="P:DNA integration"/>
    <property type="evidence" value="ECO:0007669"/>
    <property type="project" value="InterPro"/>
</dbReference>
<reference evidence="4 5" key="1">
    <citation type="journal article" date="2010" name="Cell Res.">
        <title>Complete genome sequence of the rifamycin SV-producing Amycolatopsis mediterranei U32 revealed its genetic characteristics in phylogeny and metabolism.</title>
        <authorList>
            <person name="Zhao W."/>
            <person name="Zhong Y."/>
            <person name="Yuan H."/>
            <person name="Wang J."/>
            <person name="Zheng H."/>
            <person name="Wang Y."/>
            <person name="Cen X."/>
            <person name="Xu F."/>
            <person name="Bai J."/>
            <person name="Han X."/>
            <person name="Lu G."/>
            <person name="Zhu Y."/>
            <person name="Shao Z."/>
            <person name="Yan H."/>
            <person name="Li C."/>
            <person name="Peng N."/>
            <person name="Zhang Z."/>
            <person name="Zhang Y."/>
            <person name="Lin W."/>
            <person name="Fan Y."/>
            <person name="Qin Z."/>
            <person name="Hu Y."/>
            <person name="Zhu B."/>
            <person name="Wang S."/>
            <person name="Ding X."/>
            <person name="Zhao G.P."/>
        </authorList>
    </citation>
    <scope>NUCLEOTIDE SEQUENCE [LARGE SCALE GENOMIC DNA]</scope>
    <source>
        <strain evidence="5">U-32</strain>
    </source>
</reference>
<organism evidence="4 5">
    <name type="scientific">Amycolatopsis mediterranei (strain U-32)</name>
    <dbReference type="NCBI Taxonomy" id="749927"/>
    <lineage>
        <taxon>Bacteria</taxon>
        <taxon>Bacillati</taxon>
        <taxon>Actinomycetota</taxon>
        <taxon>Actinomycetes</taxon>
        <taxon>Pseudonocardiales</taxon>
        <taxon>Pseudonocardiaceae</taxon>
        <taxon>Amycolatopsis</taxon>
    </lineage>
</organism>
<dbReference type="eggNOG" id="COG0582">
    <property type="taxonomic scope" value="Bacteria"/>
</dbReference>
<evidence type="ECO:0000256" key="2">
    <source>
        <dbReference type="ARBA" id="ARBA00023172"/>
    </source>
</evidence>
<dbReference type="AntiFam" id="ANF00012">
    <property type="entry name" value="tRNA translation"/>
</dbReference>
<dbReference type="GO" id="GO:0006310">
    <property type="term" value="P:DNA recombination"/>
    <property type="evidence" value="ECO:0007669"/>
    <property type="project" value="UniProtKB-KW"/>
</dbReference>
<accession>A0A0H3DFE9</accession>
<dbReference type="Pfam" id="PF00589">
    <property type="entry name" value="Phage_integrase"/>
    <property type="match status" value="1"/>
</dbReference>
<dbReference type="InterPro" id="IPR050090">
    <property type="entry name" value="Tyrosine_recombinase_XerCD"/>
</dbReference>
<evidence type="ECO:0000256" key="1">
    <source>
        <dbReference type="ARBA" id="ARBA00023125"/>
    </source>
</evidence>
<proteinExistence type="predicted"/>
<dbReference type="EMBL" id="CP002000">
    <property type="protein sequence ID" value="ADJ48803.1"/>
    <property type="molecule type" value="Genomic_DNA"/>
</dbReference>
<dbReference type="PANTHER" id="PTHR30349">
    <property type="entry name" value="PHAGE INTEGRASE-RELATED"/>
    <property type="match status" value="1"/>
</dbReference>
<keyword evidence="1" id="KW-0238">DNA-binding</keyword>
<evidence type="ECO:0000313" key="4">
    <source>
        <dbReference type="EMBL" id="ADJ48803.1"/>
    </source>
</evidence>
<gene>
    <name evidence="4" type="ordered locus">AMED_7085</name>
</gene>
<sequence length="545" mass="60767">MTSVTDGSVYRRCSCRDENKKSLGDACPKLANKRHGQWYFRIELPKDVQGNRRPRRRGGYESATEAEKGLQRVRDLLGIAEEGDTETSRKIGDLLAGLISQKEPLPETETVRRLVRAGSAVLEQPLMGVVFDEFLARKKRNVSRNMYRSYESHVRLYLRPHLAKVRRDRLRVGHLDAMFEAIVERNEQIAEYRASGDPRKIEAVKWQRPVGPTSLHRIKETLRAILRPAVDQGLLTHNVAKLVELPSAVRPKPKLWTPERIAKWRRTGEVPYPVMVWTGDLTGAFLDFVVNHRLYALFHLIAHTGLRRGEGCGQRRSDTYLDAASLEVANQIVQYGWETGQSKPKTPSSEGIVALDPNTVLVLRAHLARQDETKARLGDDWVENDLLFTEPDGNPLHPADVADEFARLIKLAGLPPITLHGLRHGAATLALGAGVDMKVIQHMLRHSSIKVTMDLYTNVAEEVAADAARKLAGAIPRKALHPACALGLPSGSQETTMDSEEVDEVIPDNTKPQVEEIFNLGSECAPSGTRTPNPLVKSQLLCQLS</sequence>
<dbReference type="GO" id="GO:0003677">
    <property type="term" value="F:DNA binding"/>
    <property type="evidence" value="ECO:0007669"/>
    <property type="project" value="UniProtKB-KW"/>
</dbReference>
<dbReference type="Gene3D" id="1.10.150.130">
    <property type="match status" value="1"/>
</dbReference>
<dbReference type="PANTHER" id="PTHR30349:SF91">
    <property type="entry name" value="INTA PROTEIN"/>
    <property type="match status" value="1"/>
</dbReference>
<dbReference type="PROSITE" id="PS51898">
    <property type="entry name" value="TYR_RECOMBINASE"/>
    <property type="match status" value="1"/>
</dbReference>
<evidence type="ECO:0000313" key="5">
    <source>
        <dbReference type="Proteomes" id="UP000000328"/>
    </source>
</evidence>
<dbReference type="Gene3D" id="1.10.443.10">
    <property type="entry name" value="Intergrase catalytic core"/>
    <property type="match status" value="1"/>
</dbReference>
<dbReference type="OrthoDB" id="4326943at2"/>
<dbReference type="CDD" id="cd01189">
    <property type="entry name" value="INT_ICEBs1_C_like"/>
    <property type="match status" value="1"/>
</dbReference>
<dbReference type="KEGG" id="amd:AMED_7085"/>
<dbReference type="HOGENOM" id="CLU_027562_17_1_11"/>
<name>A0A0H3DFE9_AMYMU</name>
<dbReference type="InterPro" id="IPR013762">
    <property type="entry name" value="Integrase-like_cat_sf"/>
</dbReference>
<evidence type="ECO:0000259" key="3">
    <source>
        <dbReference type="PROSITE" id="PS51898"/>
    </source>
</evidence>
<protein>
    <submittedName>
        <fullName evidence="4">Integrase family protein</fullName>
    </submittedName>
</protein>
<dbReference type="SUPFAM" id="SSF56349">
    <property type="entry name" value="DNA breaking-rejoining enzymes"/>
    <property type="match status" value="1"/>
</dbReference>
<dbReference type="Proteomes" id="UP000000328">
    <property type="component" value="Chromosome"/>
</dbReference>
<dbReference type="InterPro" id="IPR002104">
    <property type="entry name" value="Integrase_catalytic"/>
</dbReference>
<keyword evidence="2" id="KW-0233">DNA recombination</keyword>
<dbReference type="InterPro" id="IPR010998">
    <property type="entry name" value="Integrase_recombinase_N"/>
</dbReference>
<dbReference type="InterPro" id="IPR011010">
    <property type="entry name" value="DNA_brk_join_enz"/>
</dbReference>
<feature type="domain" description="Tyr recombinase" evidence="3">
    <location>
        <begin position="251"/>
        <end position="469"/>
    </location>
</feature>